<dbReference type="EMBL" id="CACVBM020001052">
    <property type="protein sequence ID" value="CAA7026824.1"/>
    <property type="molecule type" value="Genomic_DNA"/>
</dbReference>
<dbReference type="AlphaFoldDB" id="A0A6D2IDG2"/>
<evidence type="ECO:0000313" key="1">
    <source>
        <dbReference type="EMBL" id="CAA7026824.1"/>
    </source>
</evidence>
<dbReference type="OrthoDB" id="1055267at2759"/>
<proteinExistence type="predicted"/>
<organism evidence="1 2">
    <name type="scientific">Microthlaspi erraticum</name>
    <dbReference type="NCBI Taxonomy" id="1685480"/>
    <lineage>
        <taxon>Eukaryota</taxon>
        <taxon>Viridiplantae</taxon>
        <taxon>Streptophyta</taxon>
        <taxon>Embryophyta</taxon>
        <taxon>Tracheophyta</taxon>
        <taxon>Spermatophyta</taxon>
        <taxon>Magnoliopsida</taxon>
        <taxon>eudicotyledons</taxon>
        <taxon>Gunneridae</taxon>
        <taxon>Pentapetalae</taxon>
        <taxon>rosids</taxon>
        <taxon>malvids</taxon>
        <taxon>Brassicales</taxon>
        <taxon>Brassicaceae</taxon>
        <taxon>Coluteocarpeae</taxon>
        <taxon>Microthlaspi</taxon>
    </lineage>
</organism>
<reference evidence="1" key="1">
    <citation type="submission" date="2020-01" db="EMBL/GenBank/DDBJ databases">
        <authorList>
            <person name="Mishra B."/>
        </authorList>
    </citation>
    <scope>NUCLEOTIDE SEQUENCE [LARGE SCALE GENOMIC DNA]</scope>
</reference>
<accession>A0A6D2IDG2</accession>
<keyword evidence="2" id="KW-1185">Reference proteome</keyword>
<dbReference type="Proteomes" id="UP000467841">
    <property type="component" value="Unassembled WGS sequence"/>
</dbReference>
<evidence type="ECO:0000313" key="2">
    <source>
        <dbReference type="Proteomes" id="UP000467841"/>
    </source>
</evidence>
<name>A0A6D2IDG2_9BRAS</name>
<gene>
    <name evidence="1" type="ORF">MERR_LOCUS14059</name>
</gene>
<comment type="caution">
    <text evidence="1">The sequence shown here is derived from an EMBL/GenBank/DDBJ whole genome shotgun (WGS) entry which is preliminary data.</text>
</comment>
<protein>
    <recommendedName>
        <fullName evidence="3">NYN domain-containing protein</fullName>
    </recommendedName>
</protein>
<evidence type="ECO:0008006" key="3">
    <source>
        <dbReference type="Google" id="ProtNLM"/>
    </source>
</evidence>
<sequence length="174" mass="19119">MVFWNVIKCPIPPDALPGVKPTIRSAIHRMGLHGSLRIYAYGDKSLLDHKDVFREAKISCCVEREQLPDADIEDVLKNGGIGDPSEIYLDVLMITEQACDPAIIMVVPKPDQDSELHRVLECLQSRDHDVLLVDPPVGDSGGQFLKSAESVLACTQCLDGEPTTRPDCVCTYSS</sequence>